<evidence type="ECO:0000256" key="1">
    <source>
        <dbReference type="SAM" id="MobiDB-lite"/>
    </source>
</evidence>
<evidence type="ECO:0000313" key="3">
    <source>
        <dbReference type="EMBL" id="MDB9538106.1"/>
    </source>
</evidence>
<feature type="domain" description="Peptidoglycan binding-like" evidence="2">
    <location>
        <begin position="287"/>
        <end position="343"/>
    </location>
</feature>
<gene>
    <name evidence="3" type="ORF">PN457_00215</name>
</gene>
<dbReference type="InterPro" id="IPR052905">
    <property type="entry name" value="LD-transpeptidase_YkuD-like"/>
</dbReference>
<organism evidence="3 4">
    <name type="scientific">Anabaenopsis arnoldii</name>
    <dbReference type="NCBI Taxonomy" id="2152938"/>
    <lineage>
        <taxon>Bacteria</taxon>
        <taxon>Bacillati</taxon>
        <taxon>Cyanobacteriota</taxon>
        <taxon>Cyanophyceae</taxon>
        <taxon>Nostocales</taxon>
        <taxon>Nodulariaceae</taxon>
        <taxon>Anabaenopsis</taxon>
    </lineage>
</organism>
<feature type="region of interest" description="Disordered" evidence="1">
    <location>
        <begin position="260"/>
        <end position="281"/>
    </location>
</feature>
<name>A0ABT5ALE4_9CYAN</name>
<dbReference type="Proteomes" id="UP001212499">
    <property type="component" value="Unassembled WGS sequence"/>
</dbReference>
<evidence type="ECO:0000259" key="2">
    <source>
        <dbReference type="Pfam" id="PF01471"/>
    </source>
</evidence>
<proteinExistence type="predicted"/>
<feature type="domain" description="Peptidoglycan binding-like" evidence="2">
    <location>
        <begin position="202"/>
        <end position="258"/>
    </location>
</feature>
<dbReference type="Gene3D" id="1.10.101.10">
    <property type="entry name" value="PGBD-like superfamily/PGBD"/>
    <property type="match status" value="4"/>
</dbReference>
<reference evidence="3 4" key="1">
    <citation type="submission" date="2023-01" db="EMBL/GenBank/DDBJ databases">
        <title>Genomes from the Australian National Cyanobacteria Reference Collection.</title>
        <authorList>
            <person name="Willis A."/>
            <person name="Lee E.M.F."/>
        </authorList>
    </citation>
    <scope>NUCLEOTIDE SEQUENCE [LARGE SCALE GENOMIC DNA]</scope>
    <source>
        <strain evidence="3 4">CS-1033</strain>
    </source>
</reference>
<feature type="compositionally biased region" description="Polar residues" evidence="1">
    <location>
        <begin position="162"/>
        <end position="188"/>
    </location>
</feature>
<dbReference type="PANTHER" id="PTHR41533:SF1">
    <property type="entry name" value="L,D-TRANSPEPTIDASE YCBB-RELATED"/>
    <property type="match status" value="1"/>
</dbReference>
<sequence length="405" mass="43836">MDNLAYLYLANTYENSASSELASLSVLFKKASAPDWKRLSGGAWKHLLPLAVAISILSSISSAFALQRGDQGPSVANLQRQLQQAGFYREQITQVYDFSTEDAVRRFQSSQGLVVDGVLGVETRQKLETSLRKPVNPQPSTPTITSTVVPTINSHVESIPPLTTASTPFETVKTSTPQPQKVTTAKTPTQRRHPQLLHRGDQGEDVRVLQERLRVAGFYSGKATGVFGPVTEEAVKQFQTASKLDADGIVGPSTIKKLPPVGVGGATTTPPTPRQTANPDNLRMGNRGQAVRLLQEHLIAAGYLTATPTGYFGSQTDDAVRRFQAANHLAVSGIAGPTTRAKLYSLINTGRQGDFSVLEIQRRLQAQGFYRGDLNGVMSDETKRALQQAKTFYGINVSNLTSGKL</sequence>
<accession>A0ABT5ALE4</accession>
<dbReference type="RefSeq" id="WP_271730519.1">
    <property type="nucleotide sequence ID" value="NZ_JANQDP010000109.1"/>
</dbReference>
<dbReference type="InterPro" id="IPR036365">
    <property type="entry name" value="PGBD-like_sf"/>
</dbReference>
<comment type="caution">
    <text evidence="3">The sequence shown here is derived from an EMBL/GenBank/DDBJ whole genome shotgun (WGS) entry which is preliminary data.</text>
</comment>
<dbReference type="PANTHER" id="PTHR41533">
    <property type="entry name" value="L,D-TRANSPEPTIDASE HI_1667-RELATED"/>
    <property type="match status" value="1"/>
</dbReference>
<evidence type="ECO:0000313" key="4">
    <source>
        <dbReference type="Proteomes" id="UP001212499"/>
    </source>
</evidence>
<feature type="region of interest" description="Disordered" evidence="1">
    <location>
        <begin position="162"/>
        <end position="194"/>
    </location>
</feature>
<feature type="domain" description="Peptidoglycan binding-like" evidence="2">
    <location>
        <begin position="357"/>
        <end position="397"/>
    </location>
</feature>
<protein>
    <submittedName>
        <fullName evidence="3">Peptidoglycan-binding protein</fullName>
    </submittedName>
</protein>
<feature type="domain" description="Peptidoglycan binding-like" evidence="2">
    <location>
        <begin position="71"/>
        <end position="127"/>
    </location>
</feature>
<dbReference type="SUPFAM" id="SSF47090">
    <property type="entry name" value="PGBD-like"/>
    <property type="match status" value="4"/>
</dbReference>
<keyword evidence="4" id="KW-1185">Reference proteome</keyword>
<dbReference type="InterPro" id="IPR036366">
    <property type="entry name" value="PGBDSf"/>
</dbReference>
<dbReference type="InterPro" id="IPR002477">
    <property type="entry name" value="Peptidoglycan-bd-like"/>
</dbReference>
<dbReference type="EMBL" id="JAQMUH010000006">
    <property type="protein sequence ID" value="MDB9538106.1"/>
    <property type="molecule type" value="Genomic_DNA"/>
</dbReference>
<dbReference type="Pfam" id="PF01471">
    <property type="entry name" value="PG_binding_1"/>
    <property type="match status" value="4"/>
</dbReference>